<comment type="caution">
    <text evidence="3">The sequence shown here is derived from an EMBL/GenBank/DDBJ whole genome shotgun (WGS) entry which is preliminary data.</text>
</comment>
<dbReference type="SMART" id="SM00470">
    <property type="entry name" value="ParB"/>
    <property type="match status" value="1"/>
</dbReference>
<dbReference type="SUPFAM" id="SSF110849">
    <property type="entry name" value="ParB/Sulfiredoxin"/>
    <property type="match status" value="1"/>
</dbReference>
<dbReference type="EMBL" id="QFPN01000009">
    <property type="protein sequence ID" value="PZQ12331.1"/>
    <property type="molecule type" value="Genomic_DNA"/>
</dbReference>
<protein>
    <submittedName>
        <fullName evidence="3">Plasmid partitioning protein RepB</fullName>
    </submittedName>
</protein>
<evidence type="ECO:0000256" key="1">
    <source>
        <dbReference type="ARBA" id="ARBA00006295"/>
    </source>
</evidence>
<dbReference type="AlphaFoldDB" id="A0A2W5K688"/>
<feature type="domain" description="ParB-like N-terminal" evidence="2">
    <location>
        <begin position="59"/>
        <end position="150"/>
    </location>
</feature>
<dbReference type="InterPro" id="IPR036086">
    <property type="entry name" value="ParB/Sulfiredoxin_sf"/>
</dbReference>
<dbReference type="Proteomes" id="UP000249577">
    <property type="component" value="Unassembled WGS sequence"/>
</dbReference>
<dbReference type="PANTHER" id="PTHR33375">
    <property type="entry name" value="CHROMOSOME-PARTITIONING PROTEIN PARB-RELATED"/>
    <property type="match status" value="1"/>
</dbReference>
<dbReference type="InterPro" id="IPR037972">
    <property type="entry name" value="RepB_N"/>
</dbReference>
<reference evidence="3 4" key="1">
    <citation type="submission" date="2017-08" db="EMBL/GenBank/DDBJ databases">
        <title>Infants hospitalized years apart are colonized by the same room-sourced microbial strains.</title>
        <authorList>
            <person name="Brooks B."/>
            <person name="Olm M.R."/>
            <person name="Firek B.A."/>
            <person name="Baker R."/>
            <person name="Thomas B.C."/>
            <person name="Morowitz M.J."/>
            <person name="Banfield J.F."/>
        </authorList>
    </citation>
    <scope>NUCLEOTIDE SEQUENCE [LARGE SCALE GENOMIC DNA]</scope>
    <source>
        <strain evidence="3">S2_005_003_R2_43</strain>
    </source>
</reference>
<evidence type="ECO:0000259" key="2">
    <source>
        <dbReference type="SMART" id="SM00470"/>
    </source>
</evidence>
<dbReference type="CDD" id="cd16405">
    <property type="entry name" value="RepB_like_N"/>
    <property type="match status" value="1"/>
</dbReference>
<comment type="similarity">
    <text evidence="1">Belongs to the ParB family.</text>
</comment>
<gene>
    <name evidence="3" type="primary">repB</name>
    <name evidence="3" type="ORF">DI565_15990</name>
</gene>
<evidence type="ECO:0000313" key="4">
    <source>
        <dbReference type="Proteomes" id="UP000249577"/>
    </source>
</evidence>
<dbReference type="GO" id="GO:0003677">
    <property type="term" value="F:DNA binding"/>
    <property type="evidence" value="ECO:0007669"/>
    <property type="project" value="InterPro"/>
</dbReference>
<dbReference type="PANTHER" id="PTHR33375:SF1">
    <property type="entry name" value="CHROMOSOME-PARTITIONING PROTEIN PARB-RELATED"/>
    <property type="match status" value="1"/>
</dbReference>
<dbReference type="InterPro" id="IPR017819">
    <property type="entry name" value="Plasmid_partition_RepB"/>
</dbReference>
<dbReference type="NCBIfam" id="TIGR03454">
    <property type="entry name" value="partition_RepB"/>
    <property type="match status" value="1"/>
</dbReference>
<dbReference type="GO" id="GO:0007059">
    <property type="term" value="P:chromosome segregation"/>
    <property type="evidence" value="ECO:0007669"/>
    <property type="project" value="TreeGrafter"/>
</dbReference>
<dbReference type="NCBIfam" id="TIGR00180">
    <property type="entry name" value="parB_part"/>
    <property type="match status" value="1"/>
</dbReference>
<dbReference type="InterPro" id="IPR004437">
    <property type="entry name" value="ParB/RepB/Spo0J"/>
</dbReference>
<dbReference type="Pfam" id="PF07506">
    <property type="entry name" value="RepB"/>
    <property type="match status" value="1"/>
</dbReference>
<sequence length="325" mass="34892">MARKNLLAGLIAPQADQSSEPAIQPRPVELVGASALGGARGAIGAVSRSIEQLKSQTIVELPVDQIDPSFVSDRLDGGAASQANLTALIQEHGQQVPILVRPHPQEEGRYQVVYGHRRLRAAASLGRPVKAVIRRLSDDELVVAQGQENSARADLTYIERALFATALEERGFERSIIMAALSVDKFGLSKLIGSATKIPRDIISAVGPAPGVGRDKWQALAALLDAPGAVEKARALTETLASSDKLSEERFRELMLGLEPRPEPKAATEEPTFTAPSGRKVAVLRDAGSHSNVRIDKRTSPGFGEFLFERLPELYAAYEKAAKGK</sequence>
<dbReference type="Gene3D" id="3.90.1530.10">
    <property type="entry name" value="Conserved hypothetical protein from pyrococcus furiosus pfu- 392566-001, ParB domain"/>
    <property type="match status" value="1"/>
</dbReference>
<dbReference type="InterPro" id="IPR050336">
    <property type="entry name" value="Chromosome_partition/occlusion"/>
</dbReference>
<accession>A0A2W5K688</accession>
<dbReference type="GO" id="GO:0005694">
    <property type="term" value="C:chromosome"/>
    <property type="evidence" value="ECO:0007669"/>
    <property type="project" value="TreeGrafter"/>
</dbReference>
<organism evidence="3 4">
    <name type="scientific">Ancylobacter novellus</name>
    <name type="common">Thiobacillus novellus</name>
    <dbReference type="NCBI Taxonomy" id="921"/>
    <lineage>
        <taxon>Bacteria</taxon>
        <taxon>Pseudomonadati</taxon>
        <taxon>Pseudomonadota</taxon>
        <taxon>Alphaproteobacteria</taxon>
        <taxon>Hyphomicrobiales</taxon>
        <taxon>Xanthobacteraceae</taxon>
        <taxon>Ancylobacter</taxon>
    </lineage>
</organism>
<proteinExistence type="inferred from homology"/>
<name>A0A2W5K688_ANCNO</name>
<evidence type="ECO:0000313" key="3">
    <source>
        <dbReference type="EMBL" id="PZQ12331.1"/>
    </source>
</evidence>
<dbReference type="InterPro" id="IPR003115">
    <property type="entry name" value="ParB_N"/>
</dbReference>
<dbReference type="Pfam" id="PF02195">
    <property type="entry name" value="ParB_N"/>
    <property type="match status" value="1"/>
</dbReference>
<dbReference type="InterPro" id="IPR011111">
    <property type="entry name" value="Plasmid_RepB"/>
</dbReference>